<evidence type="ECO:0000313" key="14">
    <source>
        <dbReference type="EMBL" id="HEB48225.1"/>
    </source>
</evidence>
<proteinExistence type="predicted"/>
<feature type="domain" description="4Fe-4S ferredoxin-type" evidence="13">
    <location>
        <begin position="37"/>
        <end position="66"/>
    </location>
</feature>
<dbReference type="Pfam" id="PF14697">
    <property type="entry name" value="Fer4_21"/>
    <property type="match status" value="1"/>
</dbReference>
<dbReference type="PROSITE" id="PS00198">
    <property type="entry name" value="4FE4S_FER_1"/>
    <property type="match status" value="1"/>
</dbReference>
<evidence type="ECO:0000256" key="12">
    <source>
        <dbReference type="ARBA" id="ARBA00044818"/>
    </source>
</evidence>
<dbReference type="GO" id="GO:0051539">
    <property type="term" value="F:4 iron, 4 sulfur cluster binding"/>
    <property type="evidence" value="ECO:0007669"/>
    <property type="project" value="UniProtKB-KW"/>
</dbReference>
<evidence type="ECO:0000256" key="4">
    <source>
        <dbReference type="ARBA" id="ARBA00022485"/>
    </source>
</evidence>
<evidence type="ECO:0000313" key="15">
    <source>
        <dbReference type="EMBL" id="HHP05193.1"/>
    </source>
</evidence>
<comment type="subunit">
    <text evidence="2">Heterotetramer of one alpha, one beta, one delta and one gamma chain.</text>
</comment>
<comment type="cofactor">
    <cofactor evidence="1">
        <name>[4Fe-4S] cluster</name>
        <dbReference type="ChEBI" id="CHEBI:49883"/>
    </cofactor>
</comment>
<comment type="caution">
    <text evidence="14">The sequence shown here is derived from an EMBL/GenBank/DDBJ whole genome shotgun (WGS) entry which is preliminary data.</text>
</comment>
<keyword evidence="9" id="KW-0411">Iron-sulfur</keyword>
<dbReference type="NCBIfam" id="NF040684">
    <property type="entry name" value="PorD_Arch"/>
    <property type="match status" value="1"/>
</dbReference>
<keyword evidence="7" id="KW-0249">Electron transport</keyword>
<reference evidence="14" key="1">
    <citation type="journal article" date="2020" name="mSystems">
        <title>Genome- and Community-Level Interaction Insights into Carbon Utilization and Element Cycling Functions of Hydrothermarchaeota in Hydrothermal Sediment.</title>
        <authorList>
            <person name="Zhou Z."/>
            <person name="Liu Y."/>
            <person name="Xu W."/>
            <person name="Pan J."/>
            <person name="Luo Z.H."/>
            <person name="Li M."/>
        </authorList>
    </citation>
    <scope>NUCLEOTIDE SEQUENCE [LARGE SCALE GENOMIC DNA]</scope>
    <source>
        <strain evidence="15">SpSt-1125</strain>
        <strain evidence="14">SpSt-25</strain>
    </source>
</reference>
<protein>
    <recommendedName>
        <fullName evidence="10">Pyruvate synthase subunit PorD</fullName>
    </recommendedName>
    <alternativeName>
        <fullName evidence="12">Pyruvate oxidoreductase delta chain</fullName>
    </alternativeName>
    <alternativeName>
        <fullName evidence="11">Pyruvic-ferredoxin oxidoreductase subunit delta</fullName>
    </alternativeName>
</protein>
<dbReference type="InterPro" id="IPR011898">
    <property type="entry name" value="PorD_KorD"/>
</dbReference>
<feature type="domain" description="4Fe-4S ferredoxin-type" evidence="13">
    <location>
        <begin position="67"/>
        <end position="96"/>
    </location>
</feature>
<keyword evidence="5" id="KW-0479">Metal-binding</keyword>
<dbReference type="EMBL" id="DSKP01000011">
    <property type="protein sequence ID" value="HEB48225.1"/>
    <property type="molecule type" value="Genomic_DNA"/>
</dbReference>
<evidence type="ECO:0000256" key="6">
    <source>
        <dbReference type="ARBA" id="ARBA00022737"/>
    </source>
</evidence>
<keyword evidence="4" id="KW-0004">4Fe-4S</keyword>
<dbReference type="AlphaFoldDB" id="A0A7C1TB11"/>
<dbReference type="PROSITE" id="PS51379">
    <property type="entry name" value="4FE4S_FER_2"/>
    <property type="match status" value="2"/>
</dbReference>
<organism evidence="14">
    <name type="scientific">Thermofilum pendens</name>
    <dbReference type="NCBI Taxonomy" id="2269"/>
    <lineage>
        <taxon>Archaea</taxon>
        <taxon>Thermoproteota</taxon>
        <taxon>Thermoprotei</taxon>
        <taxon>Thermofilales</taxon>
        <taxon>Thermofilaceae</taxon>
        <taxon>Thermofilum</taxon>
    </lineage>
</organism>
<evidence type="ECO:0000256" key="7">
    <source>
        <dbReference type="ARBA" id="ARBA00022982"/>
    </source>
</evidence>
<dbReference type="InterPro" id="IPR053389">
    <property type="entry name" value="Pyruvate_synthase_PorD"/>
</dbReference>
<gene>
    <name evidence="15" type="ORF">ENM88_05535</name>
    <name evidence="14" type="ORF">ENP77_00270</name>
</gene>
<dbReference type="InterPro" id="IPR017900">
    <property type="entry name" value="4Fe4S_Fe_S_CS"/>
</dbReference>
<evidence type="ECO:0000256" key="11">
    <source>
        <dbReference type="ARBA" id="ARBA00044816"/>
    </source>
</evidence>
<evidence type="ECO:0000256" key="10">
    <source>
        <dbReference type="ARBA" id="ARBA00044788"/>
    </source>
</evidence>
<keyword evidence="6" id="KW-0677">Repeat</keyword>
<evidence type="ECO:0000256" key="9">
    <source>
        <dbReference type="ARBA" id="ARBA00023014"/>
    </source>
</evidence>
<dbReference type="SUPFAM" id="SSF54862">
    <property type="entry name" value="4Fe-4S ferredoxins"/>
    <property type="match status" value="1"/>
</dbReference>
<dbReference type="InterPro" id="IPR017896">
    <property type="entry name" value="4Fe4S_Fe-S-bd"/>
</dbReference>
<dbReference type="NCBIfam" id="TIGR02179">
    <property type="entry name" value="PorD_KorD"/>
    <property type="match status" value="1"/>
</dbReference>
<evidence type="ECO:0000256" key="2">
    <source>
        <dbReference type="ARBA" id="ARBA00011595"/>
    </source>
</evidence>
<evidence type="ECO:0000256" key="3">
    <source>
        <dbReference type="ARBA" id="ARBA00022448"/>
    </source>
</evidence>
<keyword evidence="3" id="KW-0813">Transport</keyword>
<evidence type="ECO:0000259" key="13">
    <source>
        <dbReference type="PROSITE" id="PS51379"/>
    </source>
</evidence>
<evidence type="ECO:0000256" key="1">
    <source>
        <dbReference type="ARBA" id="ARBA00001966"/>
    </source>
</evidence>
<dbReference type="Gene3D" id="3.30.70.20">
    <property type="match status" value="1"/>
</dbReference>
<accession>A0A7C1TB11</accession>
<name>A0A7C1TB11_THEPE</name>
<keyword evidence="8" id="KW-0408">Iron</keyword>
<dbReference type="GO" id="GO:0046872">
    <property type="term" value="F:metal ion binding"/>
    <property type="evidence" value="ECO:0007669"/>
    <property type="project" value="UniProtKB-KW"/>
</dbReference>
<dbReference type="PANTHER" id="PTHR43724">
    <property type="entry name" value="PYRUVATE SYNTHASE SUBUNIT PORD"/>
    <property type="match status" value="1"/>
</dbReference>
<evidence type="ECO:0000256" key="5">
    <source>
        <dbReference type="ARBA" id="ARBA00022723"/>
    </source>
</evidence>
<dbReference type="GO" id="GO:0016625">
    <property type="term" value="F:oxidoreductase activity, acting on the aldehyde or oxo group of donors, iron-sulfur protein as acceptor"/>
    <property type="evidence" value="ECO:0007669"/>
    <property type="project" value="InterPro"/>
</dbReference>
<sequence>MGEAVFAPKSWRDLPLGNVIPLPMTSLSYKTGNWRALRPELHKEKCIKCLMCWVHCPEPAIRRHEDDSVSIDYDFCKGCGICANVCPVHAIEMVMEG</sequence>
<evidence type="ECO:0000256" key="8">
    <source>
        <dbReference type="ARBA" id="ARBA00023004"/>
    </source>
</evidence>
<dbReference type="PANTHER" id="PTHR43724:SF1">
    <property type="entry name" value="PYRUVATE SYNTHASE SUBUNIT PORD"/>
    <property type="match status" value="1"/>
</dbReference>
<dbReference type="EMBL" id="DRZM01000162">
    <property type="protein sequence ID" value="HHP05193.1"/>
    <property type="molecule type" value="Genomic_DNA"/>
</dbReference>